<dbReference type="Pfam" id="PF04397">
    <property type="entry name" value="LytTR"/>
    <property type="match status" value="1"/>
</dbReference>
<dbReference type="PROSITE" id="PS50110">
    <property type="entry name" value="RESPONSE_REGULATORY"/>
    <property type="match status" value="1"/>
</dbReference>
<dbReference type="InterPro" id="IPR007492">
    <property type="entry name" value="LytTR_DNA-bd_dom"/>
</dbReference>
<evidence type="ECO:0000256" key="2">
    <source>
        <dbReference type="ARBA" id="ARBA00024867"/>
    </source>
</evidence>
<dbReference type="GO" id="GO:0003677">
    <property type="term" value="F:DNA binding"/>
    <property type="evidence" value="ECO:0007669"/>
    <property type="project" value="UniProtKB-KW"/>
</dbReference>
<evidence type="ECO:0000256" key="1">
    <source>
        <dbReference type="ARBA" id="ARBA00018672"/>
    </source>
</evidence>
<evidence type="ECO:0000259" key="4">
    <source>
        <dbReference type="PROSITE" id="PS50110"/>
    </source>
</evidence>
<dbReference type="EMBL" id="JBBMFC010000001">
    <property type="protein sequence ID" value="MEQ2577299.1"/>
    <property type="molecule type" value="Genomic_DNA"/>
</dbReference>
<organism evidence="6 7">
    <name type="scientific">Hominiventricola aquisgranensis</name>
    <dbReference type="NCBI Taxonomy" id="3133164"/>
    <lineage>
        <taxon>Bacteria</taxon>
        <taxon>Bacillati</taxon>
        <taxon>Bacillota</taxon>
        <taxon>Clostridia</taxon>
        <taxon>Lachnospirales</taxon>
        <taxon>Lachnospiraceae</taxon>
        <taxon>Hominiventricola</taxon>
    </lineage>
</organism>
<dbReference type="PROSITE" id="PS50930">
    <property type="entry name" value="HTH_LYTTR"/>
    <property type="match status" value="1"/>
</dbReference>
<feature type="modified residue" description="4-aspartylphosphate" evidence="3">
    <location>
        <position position="59"/>
    </location>
</feature>
<dbReference type="Gene3D" id="2.40.50.1020">
    <property type="entry name" value="LytTr DNA-binding domain"/>
    <property type="match status" value="1"/>
</dbReference>
<keyword evidence="7" id="KW-1185">Reference proteome</keyword>
<comment type="function">
    <text evidence="2">May play the central regulatory role in sporulation. It may be an element of the effector pathway responsible for the activation of sporulation genes in response to nutritional stress. Spo0A may act in concert with spo0H (a sigma factor) to control the expression of some genes that are critical to the sporulation process.</text>
</comment>
<dbReference type="InterPro" id="IPR001789">
    <property type="entry name" value="Sig_transdc_resp-reg_receiver"/>
</dbReference>
<keyword evidence="6" id="KW-0238">DNA-binding</keyword>
<accession>A0ABV1HWJ7</accession>
<dbReference type="InterPro" id="IPR046947">
    <property type="entry name" value="LytR-like"/>
</dbReference>
<evidence type="ECO:0000256" key="3">
    <source>
        <dbReference type="PROSITE-ProRule" id="PRU00169"/>
    </source>
</evidence>
<dbReference type="RefSeq" id="WP_349143420.1">
    <property type="nucleotide sequence ID" value="NZ_JBBMFC010000001.1"/>
</dbReference>
<reference evidence="6 7" key="1">
    <citation type="submission" date="2024-03" db="EMBL/GenBank/DDBJ databases">
        <title>Human intestinal bacterial collection.</title>
        <authorList>
            <person name="Pauvert C."/>
            <person name="Hitch T.C.A."/>
            <person name="Clavel T."/>
        </authorList>
    </citation>
    <scope>NUCLEOTIDE SEQUENCE [LARGE SCALE GENOMIC DNA]</scope>
    <source>
        <strain evidence="6 7">CLA-AA-H78B</strain>
    </source>
</reference>
<dbReference type="SMART" id="SM00850">
    <property type="entry name" value="LytTR"/>
    <property type="match status" value="1"/>
</dbReference>
<dbReference type="Gene3D" id="3.40.50.2300">
    <property type="match status" value="1"/>
</dbReference>
<dbReference type="InterPro" id="IPR011006">
    <property type="entry name" value="CheY-like_superfamily"/>
</dbReference>
<proteinExistence type="predicted"/>
<evidence type="ECO:0000259" key="5">
    <source>
        <dbReference type="PROSITE" id="PS50930"/>
    </source>
</evidence>
<feature type="domain" description="Response regulatory" evidence="4">
    <location>
        <begin position="3"/>
        <end position="122"/>
    </location>
</feature>
<protein>
    <recommendedName>
        <fullName evidence="1">Stage 0 sporulation protein A homolog</fullName>
    </recommendedName>
</protein>
<name>A0ABV1HWJ7_9FIRM</name>
<feature type="domain" description="HTH LytTR-type" evidence="5">
    <location>
        <begin position="133"/>
        <end position="234"/>
    </location>
</feature>
<dbReference type="Pfam" id="PF00072">
    <property type="entry name" value="Response_reg"/>
    <property type="match status" value="1"/>
</dbReference>
<evidence type="ECO:0000313" key="6">
    <source>
        <dbReference type="EMBL" id="MEQ2577299.1"/>
    </source>
</evidence>
<evidence type="ECO:0000313" key="7">
    <source>
        <dbReference type="Proteomes" id="UP001470288"/>
    </source>
</evidence>
<dbReference type="Proteomes" id="UP001470288">
    <property type="component" value="Unassembled WGS sequence"/>
</dbReference>
<keyword evidence="3" id="KW-0597">Phosphoprotein</keyword>
<comment type="caution">
    <text evidence="6">The sequence shown here is derived from an EMBL/GenBank/DDBJ whole genome shotgun (WGS) entry which is preliminary data.</text>
</comment>
<dbReference type="SUPFAM" id="SSF52172">
    <property type="entry name" value="CheY-like"/>
    <property type="match status" value="1"/>
</dbReference>
<dbReference type="PANTHER" id="PTHR37299">
    <property type="entry name" value="TRANSCRIPTIONAL REGULATOR-RELATED"/>
    <property type="match status" value="1"/>
</dbReference>
<dbReference type="PANTHER" id="PTHR37299:SF1">
    <property type="entry name" value="STAGE 0 SPORULATION PROTEIN A HOMOLOG"/>
    <property type="match status" value="1"/>
</dbReference>
<gene>
    <name evidence="6" type="ORF">WMO62_00395</name>
</gene>
<sequence>MIKAAFCDDDLSILNELHVLMDNYRVERNQEITYTAFHSPLELIAQIEKGMRFDILFLDVLMPGVNGIETAQEIREYDSAMKIIFLTSSAEYAVESYTVNAYFYQLKPIWPESFYRLMDSVLKECAQEQRRSLILRCKSGITQISLDRLMYCEVQGRTLVFHMQNGEQLKSVGSMDDLSGQLAKYNNFLRAHRSYLVNMEYIKTISSKAILMVNQDEIPVPHGKCSEIKNQYLEYAFSKDQVVLA</sequence>
<dbReference type="SMART" id="SM00448">
    <property type="entry name" value="REC"/>
    <property type="match status" value="1"/>
</dbReference>